<feature type="binding site" evidence="6">
    <location>
        <position position="268"/>
    </location>
    <ligand>
        <name>Mg(2+)</name>
        <dbReference type="ChEBI" id="CHEBI:18420"/>
    </ligand>
</feature>
<evidence type="ECO:0000256" key="3">
    <source>
        <dbReference type="ARBA" id="ARBA00022741"/>
    </source>
</evidence>
<reference evidence="9 10" key="1">
    <citation type="submission" date="2020-04" db="EMBL/GenBank/DDBJ databases">
        <title>Usitatibacter rugosus gen. nov., sp. nov. and Usitatibacter palustris sp. nov., novel members of Usitatibacteraceae fam. nov. within the order Nitrosomonadales isolated from soil.</title>
        <authorList>
            <person name="Huber K.J."/>
            <person name="Neumann-Schaal M."/>
            <person name="Geppert A."/>
            <person name="Luckner M."/>
            <person name="Wanner G."/>
            <person name="Overmann J."/>
        </authorList>
    </citation>
    <scope>NUCLEOTIDE SEQUENCE [LARGE SCALE GENOMIC DNA]</scope>
    <source>
        <strain evidence="9 10">0125_3</strain>
    </source>
</reference>
<sequence length="465" mass="49016">MAYQPHPRARVEGQSAPLSAGADTIAAVATPAGRGGIGVVRVSGARVREIAGGVLGALPEPRHATLADFRTAQGAPIDSGIALFFPAPRSYTGEDVLELQGHGGPVVMRELLRRCVALGARVAEPGEFTRRAFLNDRIDLAQAESVADLIDASSTEAAASAARSLAGEFSQRITSLVAALTELRMHVEACIDFPEEEIDPADRKALDEKLSAIRVAHAVLLDAARQGAVLREGLTVALVGRPNVGKSSLLNRLAGEDVAIVTPIAGTTRDYVRATIELEGVPIHLIDTAGLRDAAADEVERIGIERTWAAAASAGAVLYITEEGEQPRVEDASLLARLPAGIPKAHVFNKIDLSRSTASTSAAGKDAEIHLSAKTGDGVAALRSWLLETAGWRPHGEGLFMARERHLVALRVAGERLASAERNTQAFELFAEDLKITQDALGQITGAVSADDLLGEIFSRFCIGK</sequence>
<keyword evidence="6" id="KW-0460">Magnesium</keyword>
<feature type="binding site" evidence="6">
    <location>
        <position position="262"/>
    </location>
    <ligand>
        <name>K(+)</name>
        <dbReference type="ChEBI" id="CHEBI:29103"/>
    </ligand>
</feature>
<evidence type="ECO:0000256" key="4">
    <source>
        <dbReference type="ARBA" id="ARBA00022958"/>
    </source>
</evidence>
<dbReference type="NCBIfam" id="TIGR00231">
    <property type="entry name" value="small_GTP"/>
    <property type="match status" value="1"/>
</dbReference>
<comment type="similarity">
    <text evidence="1 6 7">Belongs to the TRAFAC class TrmE-Era-EngA-EngB-Septin-like GTPase superfamily. TrmE GTPase family.</text>
</comment>
<keyword evidence="6" id="KW-0963">Cytoplasm</keyword>
<evidence type="ECO:0000313" key="10">
    <source>
        <dbReference type="Proteomes" id="UP000501534"/>
    </source>
</evidence>
<feature type="binding site" evidence="6">
    <location>
        <position position="264"/>
    </location>
    <ligand>
        <name>K(+)</name>
        <dbReference type="ChEBI" id="CHEBI:29103"/>
    </ligand>
</feature>
<feature type="binding site" evidence="6">
    <location>
        <position position="465"/>
    </location>
    <ligand>
        <name>(6S)-5-formyl-5,6,7,8-tetrahydrofolate</name>
        <dbReference type="ChEBI" id="CHEBI:57457"/>
    </ligand>
</feature>
<keyword evidence="4 6" id="KW-0630">Potassium</keyword>
<accession>A0A6M4H3Z8</accession>
<comment type="subunit">
    <text evidence="6">Homodimer. Heterotetramer of two MnmE and two MnmG subunits.</text>
</comment>
<dbReference type="Gene3D" id="3.40.50.300">
    <property type="entry name" value="P-loop containing nucleotide triphosphate hydrolases"/>
    <property type="match status" value="1"/>
</dbReference>
<dbReference type="InterPro" id="IPR027266">
    <property type="entry name" value="TrmE/GcvT-like"/>
</dbReference>
<dbReference type="InterPro" id="IPR006073">
    <property type="entry name" value="GTP-bd"/>
</dbReference>
<dbReference type="InterPro" id="IPR031168">
    <property type="entry name" value="G_TrmE"/>
</dbReference>
<dbReference type="GO" id="GO:0005829">
    <property type="term" value="C:cytosol"/>
    <property type="evidence" value="ECO:0007669"/>
    <property type="project" value="TreeGrafter"/>
</dbReference>
<dbReference type="PANTHER" id="PTHR42714:SF2">
    <property type="entry name" value="TRNA MODIFICATION GTPASE GTPBP3, MITOCHONDRIAL"/>
    <property type="match status" value="1"/>
</dbReference>
<dbReference type="GO" id="GO:0003924">
    <property type="term" value="F:GTPase activity"/>
    <property type="evidence" value="ECO:0007669"/>
    <property type="project" value="UniProtKB-UniRule"/>
</dbReference>
<protein>
    <recommendedName>
        <fullName evidence="6">tRNA modification GTPase MnmE</fullName>
        <ecNumber evidence="6">3.6.-.-</ecNumber>
    </recommendedName>
</protein>
<evidence type="ECO:0000256" key="1">
    <source>
        <dbReference type="ARBA" id="ARBA00011043"/>
    </source>
</evidence>
<feature type="binding site" evidence="6">
    <location>
        <position position="247"/>
    </location>
    <ligand>
        <name>Mg(2+)</name>
        <dbReference type="ChEBI" id="CHEBI:18420"/>
    </ligand>
</feature>
<dbReference type="NCBIfam" id="TIGR00450">
    <property type="entry name" value="mnmE_trmE_thdF"/>
    <property type="match status" value="1"/>
</dbReference>
<dbReference type="PROSITE" id="PS51709">
    <property type="entry name" value="G_TRME"/>
    <property type="match status" value="1"/>
</dbReference>
<dbReference type="InterPro" id="IPR027417">
    <property type="entry name" value="P-loop_NTPase"/>
</dbReference>
<dbReference type="EMBL" id="CP053069">
    <property type="protein sequence ID" value="QJR13214.1"/>
    <property type="molecule type" value="Genomic_DNA"/>
</dbReference>
<dbReference type="PANTHER" id="PTHR42714">
    <property type="entry name" value="TRNA MODIFICATION GTPASE GTPBP3"/>
    <property type="match status" value="1"/>
</dbReference>
<dbReference type="Gene3D" id="3.30.1360.120">
    <property type="entry name" value="Probable tRNA modification gtpase trme, domain 1"/>
    <property type="match status" value="1"/>
</dbReference>
<feature type="binding site" evidence="6">
    <location>
        <position position="267"/>
    </location>
    <ligand>
        <name>K(+)</name>
        <dbReference type="ChEBI" id="CHEBI:29103"/>
    </ligand>
</feature>
<dbReference type="PRINTS" id="PR00326">
    <property type="entry name" value="GTP1OBG"/>
</dbReference>
<keyword evidence="2 6" id="KW-0819">tRNA processing</keyword>
<keyword evidence="6" id="KW-0479">Metal-binding</keyword>
<feature type="binding site" evidence="6">
    <location>
        <begin position="262"/>
        <end position="268"/>
    </location>
    <ligand>
        <name>GTP</name>
        <dbReference type="ChEBI" id="CHEBI:37565"/>
    </ligand>
</feature>
<dbReference type="Pfam" id="PF10396">
    <property type="entry name" value="TrmE_N"/>
    <property type="match status" value="1"/>
</dbReference>
<dbReference type="Gene3D" id="1.20.120.430">
    <property type="entry name" value="tRNA modification GTPase MnmE domain 2"/>
    <property type="match status" value="1"/>
</dbReference>
<evidence type="ECO:0000256" key="7">
    <source>
        <dbReference type="RuleBase" id="RU003313"/>
    </source>
</evidence>
<dbReference type="EC" id="3.6.-.-" evidence="6"/>
<dbReference type="InterPro" id="IPR025867">
    <property type="entry name" value="MnmE_helical"/>
</dbReference>
<keyword evidence="5 6" id="KW-0342">GTP-binding</keyword>
<dbReference type="AlphaFoldDB" id="A0A6M4H3Z8"/>
<feature type="binding site" evidence="6">
    <location>
        <position position="137"/>
    </location>
    <ligand>
        <name>(6S)-5-formyl-5,6,7,8-tetrahydrofolate</name>
        <dbReference type="ChEBI" id="CHEBI:57457"/>
    </ligand>
</feature>
<gene>
    <name evidence="6 9" type="primary">mnmE</name>
    <name evidence="6" type="synonym">trmE</name>
    <name evidence="9" type="ORF">DSM104443_04309</name>
</gene>
<dbReference type="GO" id="GO:0030488">
    <property type="term" value="P:tRNA methylation"/>
    <property type="evidence" value="ECO:0007669"/>
    <property type="project" value="TreeGrafter"/>
</dbReference>
<keyword evidence="3 6" id="KW-0547">Nucleotide-binding</keyword>
<dbReference type="CDD" id="cd14858">
    <property type="entry name" value="TrmE_N"/>
    <property type="match status" value="1"/>
</dbReference>
<organism evidence="9 10">
    <name type="scientific">Usitatibacter rugosus</name>
    <dbReference type="NCBI Taxonomy" id="2732067"/>
    <lineage>
        <taxon>Bacteria</taxon>
        <taxon>Pseudomonadati</taxon>
        <taxon>Pseudomonadota</taxon>
        <taxon>Betaproteobacteria</taxon>
        <taxon>Nitrosomonadales</taxon>
        <taxon>Usitatibacteraceae</taxon>
        <taxon>Usitatibacter</taxon>
    </lineage>
</organism>
<feature type="binding site" evidence="6">
    <location>
        <position position="243"/>
    </location>
    <ligand>
        <name>K(+)</name>
        <dbReference type="ChEBI" id="CHEBI:29103"/>
    </ligand>
</feature>
<comment type="function">
    <text evidence="6">Exhibits a very high intrinsic GTPase hydrolysis rate. Involved in the addition of a carboxymethylaminomethyl (cmnm) group at the wobble position (U34) of certain tRNAs, forming tRNA-cmnm(5)s(2)U34.</text>
</comment>
<keyword evidence="10" id="KW-1185">Reference proteome</keyword>
<dbReference type="KEGG" id="uru:DSM104443_04309"/>
<dbReference type="InterPro" id="IPR027368">
    <property type="entry name" value="MnmE_dom2"/>
</dbReference>
<comment type="cofactor">
    <cofactor evidence="6">
        <name>K(+)</name>
        <dbReference type="ChEBI" id="CHEBI:29103"/>
    </cofactor>
    <text evidence="6">Binds 1 potassium ion per subunit.</text>
</comment>
<dbReference type="InterPro" id="IPR018948">
    <property type="entry name" value="GTP-bd_TrmE_N"/>
</dbReference>
<feature type="binding site" evidence="6">
    <location>
        <position position="98"/>
    </location>
    <ligand>
        <name>(6S)-5-formyl-5,6,7,8-tetrahydrofolate</name>
        <dbReference type="ChEBI" id="CHEBI:57457"/>
    </ligand>
</feature>
<evidence type="ECO:0000256" key="2">
    <source>
        <dbReference type="ARBA" id="ARBA00022694"/>
    </source>
</evidence>
<dbReference type="SUPFAM" id="SSF52540">
    <property type="entry name" value="P-loop containing nucleoside triphosphate hydrolases"/>
    <property type="match status" value="1"/>
</dbReference>
<dbReference type="NCBIfam" id="NF003661">
    <property type="entry name" value="PRK05291.1-3"/>
    <property type="match status" value="1"/>
</dbReference>
<evidence type="ECO:0000259" key="8">
    <source>
        <dbReference type="PROSITE" id="PS51709"/>
    </source>
</evidence>
<name>A0A6M4H3Z8_9PROT</name>
<dbReference type="InterPro" id="IPR005225">
    <property type="entry name" value="Small_GTP-bd"/>
</dbReference>
<proteinExistence type="inferred from homology"/>
<keyword evidence="6 9" id="KW-0378">Hydrolase</keyword>
<dbReference type="GO" id="GO:0005525">
    <property type="term" value="F:GTP binding"/>
    <property type="evidence" value="ECO:0007669"/>
    <property type="project" value="UniProtKB-UniRule"/>
</dbReference>
<dbReference type="Proteomes" id="UP000501534">
    <property type="component" value="Chromosome"/>
</dbReference>
<dbReference type="CDD" id="cd04164">
    <property type="entry name" value="trmE"/>
    <property type="match status" value="1"/>
</dbReference>
<feature type="domain" description="TrmE-type G" evidence="8">
    <location>
        <begin position="233"/>
        <end position="391"/>
    </location>
</feature>
<dbReference type="GO" id="GO:0002098">
    <property type="term" value="P:tRNA wobble uridine modification"/>
    <property type="evidence" value="ECO:0007669"/>
    <property type="project" value="TreeGrafter"/>
</dbReference>
<evidence type="ECO:0000256" key="5">
    <source>
        <dbReference type="ARBA" id="ARBA00023134"/>
    </source>
</evidence>
<dbReference type="HAMAP" id="MF_00379">
    <property type="entry name" value="GTPase_MnmE"/>
    <property type="match status" value="1"/>
</dbReference>
<dbReference type="GO" id="GO:0046872">
    <property type="term" value="F:metal ion binding"/>
    <property type="evidence" value="ECO:0007669"/>
    <property type="project" value="UniProtKB-KW"/>
</dbReference>
<evidence type="ECO:0000256" key="6">
    <source>
        <dbReference type="HAMAP-Rule" id="MF_00379"/>
    </source>
</evidence>
<dbReference type="InterPro" id="IPR004520">
    <property type="entry name" value="GTPase_MnmE"/>
</dbReference>
<feature type="binding site" evidence="6">
    <location>
        <begin position="287"/>
        <end position="290"/>
    </location>
    <ligand>
        <name>GTP</name>
        <dbReference type="ChEBI" id="CHEBI:37565"/>
    </ligand>
</feature>
<feature type="binding site" evidence="6">
    <location>
        <begin position="243"/>
        <end position="248"/>
    </location>
    <ligand>
        <name>GTP</name>
        <dbReference type="ChEBI" id="CHEBI:37565"/>
    </ligand>
</feature>
<dbReference type="Pfam" id="PF01926">
    <property type="entry name" value="MMR_HSR1"/>
    <property type="match status" value="1"/>
</dbReference>
<comment type="caution">
    <text evidence="6">Lacks conserved residue(s) required for the propagation of feature annotation.</text>
</comment>
<feature type="binding site" evidence="6">
    <location>
        <position position="41"/>
    </location>
    <ligand>
        <name>(6S)-5-formyl-5,6,7,8-tetrahydrofolate</name>
        <dbReference type="ChEBI" id="CHEBI:57457"/>
    </ligand>
</feature>
<evidence type="ECO:0000313" key="9">
    <source>
        <dbReference type="EMBL" id="QJR13214.1"/>
    </source>
</evidence>
<comment type="subcellular location">
    <subcellularLocation>
        <location evidence="6">Cytoplasm</location>
    </subcellularLocation>
</comment>
<dbReference type="Pfam" id="PF12631">
    <property type="entry name" value="MnmE_helical"/>
    <property type="match status" value="1"/>
</dbReference>